<proteinExistence type="predicted"/>
<sequence length="107" mass="11521">MASEATASPKQSFIGELDVELKVVNRRRKVNSDKRGSQNFEGGLGKSRFDVLSTLPEDTNVTAQLGVTGDPVHHVVITTGPTSLERGKSIAPSVANRSRRATMLMDV</sequence>
<organism evidence="1 2">
    <name type="scientific">Hibiscus sabdariffa</name>
    <name type="common">roselle</name>
    <dbReference type="NCBI Taxonomy" id="183260"/>
    <lineage>
        <taxon>Eukaryota</taxon>
        <taxon>Viridiplantae</taxon>
        <taxon>Streptophyta</taxon>
        <taxon>Embryophyta</taxon>
        <taxon>Tracheophyta</taxon>
        <taxon>Spermatophyta</taxon>
        <taxon>Magnoliopsida</taxon>
        <taxon>eudicotyledons</taxon>
        <taxon>Gunneridae</taxon>
        <taxon>Pentapetalae</taxon>
        <taxon>rosids</taxon>
        <taxon>malvids</taxon>
        <taxon>Malvales</taxon>
        <taxon>Malvaceae</taxon>
        <taxon>Malvoideae</taxon>
        <taxon>Hibiscus</taxon>
    </lineage>
</organism>
<gene>
    <name evidence="1" type="ORF">V6N11_054778</name>
</gene>
<evidence type="ECO:0000313" key="1">
    <source>
        <dbReference type="EMBL" id="KAK9020288.1"/>
    </source>
</evidence>
<dbReference type="EMBL" id="JBBPBN010000017">
    <property type="protein sequence ID" value="KAK9020288.1"/>
    <property type="molecule type" value="Genomic_DNA"/>
</dbReference>
<protein>
    <submittedName>
        <fullName evidence="1">Uncharacterized protein</fullName>
    </submittedName>
</protein>
<accession>A0ABR2S5E9</accession>
<keyword evidence="2" id="KW-1185">Reference proteome</keyword>
<reference evidence="1 2" key="1">
    <citation type="journal article" date="2024" name="G3 (Bethesda)">
        <title>Genome assembly of Hibiscus sabdariffa L. provides insights into metabolisms of medicinal natural products.</title>
        <authorList>
            <person name="Kim T."/>
        </authorList>
    </citation>
    <scope>NUCLEOTIDE SEQUENCE [LARGE SCALE GENOMIC DNA]</scope>
    <source>
        <strain evidence="1">TK-2024</strain>
        <tissue evidence="1">Old leaves</tissue>
    </source>
</reference>
<name>A0ABR2S5E9_9ROSI</name>
<evidence type="ECO:0000313" key="2">
    <source>
        <dbReference type="Proteomes" id="UP001396334"/>
    </source>
</evidence>
<dbReference type="Proteomes" id="UP001396334">
    <property type="component" value="Unassembled WGS sequence"/>
</dbReference>
<comment type="caution">
    <text evidence="1">The sequence shown here is derived from an EMBL/GenBank/DDBJ whole genome shotgun (WGS) entry which is preliminary data.</text>
</comment>